<comment type="caution">
    <text evidence="1">The sequence shown here is derived from an EMBL/GenBank/DDBJ whole genome shotgun (WGS) entry which is preliminary data.</text>
</comment>
<dbReference type="EMBL" id="JAAIWK010000021">
    <property type="protein sequence ID" value="NEY20839.1"/>
    <property type="molecule type" value="Genomic_DNA"/>
</dbReference>
<dbReference type="InterPro" id="IPR058870">
    <property type="entry name" value="YuzC"/>
</dbReference>
<name>A0A6M0PA70_9BACI</name>
<accession>A0A6M0PA70</accession>
<dbReference type="Pfam" id="PF26344">
    <property type="entry name" value="YuzC"/>
    <property type="match status" value="1"/>
</dbReference>
<reference evidence="1 2" key="2">
    <citation type="submission" date="2020-03" db="EMBL/GenBank/DDBJ databases">
        <title>Bacillus aquiflavi sp. nov., isolated from yellow water of strong flavor Chinese baijiu in Yibin region of China.</title>
        <authorList>
            <person name="Xie J."/>
        </authorList>
    </citation>
    <scope>NUCLEOTIDE SEQUENCE [LARGE SCALE GENOMIC DNA]</scope>
    <source>
        <strain evidence="1 2">Gsoil 114</strain>
    </source>
</reference>
<evidence type="ECO:0000313" key="2">
    <source>
        <dbReference type="Proteomes" id="UP000476934"/>
    </source>
</evidence>
<dbReference type="RefSeq" id="WP_025727055.1">
    <property type="nucleotide sequence ID" value="NZ_JAAIWK010000021.1"/>
</dbReference>
<evidence type="ECO:0000313" key="1">
    <source>
        <dbReference type="EMBL" id="NEY20839.1"/>
    </source>
</evidence>
<organism evidence="1 2">
    <name type="scientific">Heyndrickxia ginsengihumi</name>
    <dbReference type="NCBI Taxonomy" id="363870"/>
    <lineage>
        <taxon>Bacteria</taxon>
        <taxon>Bacillati</taxon>
        <taxon>Bacillota</taxon>
        <taxon>Bacilli</taxon>
        <taxon>Bacillales</taxon>
        <taxon>Bacillaceae</taxon>
        <taxon>Heyndrickxia</taxon>
    </lineage>
</organism>
<gene>
    <name evidence="1" type="ORF">G4D61_12835</name>
</gene>
<proteinExistence type="predicted"/>
<protein>
    <submittedName>
        <fullName evidence="1">Uncharacterized protein</fullName>
    </submittedName>
</protein>
<reference evidence="1 2" key="1">
    <citation type="submission" date="2020-02" db="EMBL/GenBank/DDBJ databases">
        <authorList>
            <person name="Feng H."/>
        </authorList>
    </citation>
    <scope>NUCLEOTIDE SEQUENCE [LARGE SCALE GENOMIC DNA]</scope>
    <source>
        <strain evidence="1 2">Gsoil 114</strain>
    </source>
</reference>
<dbReference type="Proteomes" id="UP000476934">
    <property type="component" value="Unassembled WGS sequence"/>
</dbReference>
<keyword evidence="2" id="KW-1185">Reference proteome</keyword>
<sequence>MYPYYYNIFPPYPTYTIPYRQYPSPDTNQFMNSAMRIHEMMNSAQTIVNHIARSKDFSTRLMNAAQGSNIAEVNRLVKSIQTPYSPIAHFSPDGLVLTFFYQTKAHPTPDSCCQLQIKMRWI</sequence>
<dbReference type="AlphaFoldDB" id="A0A6M0PA70"/>